<dbReference type="NCBIfam" id="TIGR01126">
    <property type="entry name" value="pdi_dom"/>
    <property type="match status" value="3"/>
</dbReference>
<feature type="signal peptide" evidence="14">
    <location>
        <begin position="1"/>
        <end position="15"/>
    </location>
</feature>
<dbReference type="InterPro" id="IPR017937">
    <property type="entry name" value="Thioredoxin_CS"/>
</dbReference>
<name>A0A915PKR5_9BILA</name>
<proteinExistence type="inferred from homology"/>
<dbReference type="FunFam" id="3.40.30.10:FF:000023">
    <property type="entry name" value="Protein disulfide-isomerase"/>
    <property type="match status" value="1"/>
</dbReference>
<evidence type="ECO:0000256" key="4">
    <source>
        <dbReference type="ARBA" id="ARBA00012723"/>
    </source>
</evidence>
<keyword evidence="6" id="KW-0677">Repeat</keyword>
<feature type="disulfide bond" description="Redox-active" evidence="11">
    <location>
        <begin position="164"/>
        <end position="167"/>
    </location>
</feature>
<evidence type="ECO:0000256" key="6">
    <source>
        <dbReference type="ARBA" id="ARBA00022737"/>
    </source>
</evidence>
<keyword evidence="7" id="KW-0256">Endoplasmic reticulum</keyword>
<dbReference type="PROSITE" id="PS51352">
    <property type="entry name" value="THIOREDOXIN_2"/>
    <property type="match status" value="3"/>
</dbReference>
<dbReference type="GO" id="GO:0034976">
    <property type="term" value="P:response to endoplasmic reticulum stress"/>
    <property type="evidence" value="ECO:0007669"/>
    <property type="project" value="TreeGrafter"/>
</dbReference>
<dbReference type="EC" id="5.3.4.1" evidence="4 13"/>
<evidence type="ECO:0000256" key="3">
    <source>
        <dbReference type="ARBA" id="ARBA00006347"/>
    </source>
</evidence>
<evidence type="ECO:0000256" key="14">
    <source>
        <dbReference type="SAM" id="SignalP"/>
    </source>
</evidence>
<comment type="catalytic activity">
    <reaction evidence="1 13">
        <text>Catalyzes the rearrangement of -S-S- bonds in proteins.</text>
        <dbReference type="EC" id="5.3.4.1"/>
    </reaction>
</comment>
<dbReference type="Pfam" id="PF13848">
    <property type="entry name" value="Thioredoxin_6"/>
    <property type="match status" value="1"/>
</dbReference>
<comment type="subcellular location">
    <subcellularLocation>
        <location evidence="2">Endoplasmic reticulum lumen</location>
    </subcellularLocation>
</comment>
<comment type="similarity">
    <text evidence="3 12">Belongs to the protein disulfide isomerase family.</text>
</comment>
<keyword evidence="9 13" id="KW-0413">Isomerase</keyword>
<feature type="domain" description="Thioredoxin" evidence="15">
    <location>
        <begin position="126"/>
        <end position="240"/>
    </location>
</feature>
<evidence type="ECO:0000256" key="8">
    <source>
        <dbReference type="ARBA" id="ARBA00023157"/>
    </source>
</evidence>
<dbReference type="Proteomes" id="UP000887581">
    <property type="component" value="Unplaced"/>
</dbReference>
<dbReference type="FunFam" id="3.40.30.10:FF:000017">
    <property type="entry name" value="Protein disulfide-isomerase A4"/>
    <property type="match status" value="1"/>
</dbReference>
<evidence type="ECO:0000256" key="2">
    <source>
        <dbReference type="ARBA" id="ARBA00004319"/>
    </source>
</evidence>
<dbReference type="CDD" id="cd03073">
    <property type="entry name" value="PDI_b'_ERp72_ERp57"/>
    <property type="match status" value="1"/>
</dbReference>
<organism evidence="16 17">
    <name type="scientific">Setaria digitata</name>
    <dbReference type="NCBI Taxonomy" id="48799"/>
    <lineage>
        <taxon>Eukaryota</taxon>
        <taxon>Metazoa</taxon>
        <taxon>Ecdysozoa</taxon>
        <taxon>Nematoda</taxon>
        <taxon>Chromadorea</taxon>
        <taxon>Rhabditida</taxon>
        <taxon>Spirurina</taxon>
        <taxon>Spiruromorpha</taxon>
        <taxon>Filarioidea</taxon>
        <taxon>Setariidae</taxon>
        <taxon>Setaria</taxon>
    </lineage>
</organism>
<keyword evidence="10 11" id="KW-0676">Redox-active center</keyword>
<dbReference type="PROSITE" id="PS00194">
    <property type="entry name" value="THIOREDOXIN_1"/>
    <property type="match status" value="3"/>
</dbReference>
<dbReference type="Pfam" id="PF00085">
    <property type="entry name" value="Thioredoxin"/>
    <property type="match status" value="3"/>
</dbReference>
<evidence type="ECO:0000256" key="7">
    <source>
        <dbReference type="ARBA" id="ARBA00022824"/>
    </source>
</evidence>
<dbReference type="Gene3D" id="3.40.30.10">
    <property type="entry name" value="Glutaredoxin"/>
    <property type="match status" value="5"/>
</dbReference>
<evidence type="ECO:0000256" key="5">
    <source>
        <dbReference type="ARBA" id="ARBA00022729"/>
    </source>
</evidence>
<dbReference type="CDD" id="cd02995">
    <property type="entry name" value="PDI_a_PDI_a'_C"/>
    <property type="match status" value="1"/>
</dbReference>
<sequence length="603" mass="69244">MLLRTALTFLYLTSAKEDDFEQDDGVFVLNDRNFMLFLQQHPTALVKFYAPWCGHCKALAPEYSKAAKKLKVPLAKVDATTETQLAKTYNIEGFPTLKFWQSGKDPVDYDGGRDSDDIIQWISEKTDPTYKLPPSAVIKLTKENFVEFITLHPIVLVKFYAPWCGHCKKLAPEYEKAAKKLKDKGIMFAKVDSTAEKSLSMEFDVTGYPTLYIFRNGKKSDYSGPRDAKGIVKYMLQQAEPALKKITTLKEAQRFMRKDDITIIGFFSDEKAKLLDSLRDAAEMLRDDFNIAVCLEADIMKYFKVVSNQVVVFFPEIYWSKYEPQKFVYEKKIGNSEDLITFFREHSIPLVGHRTKKNVATRYSKFPLVVVYYSVDFSLEYREGTQYWRNKVVEVASKYRKDNYHFAISDEEEFADELTAVGLGDSSLEHNVLVFGYDGKKYPMRPDEFDDELVDNLPIFMKKLSSGKIKPFIKSAPLPKDDKGPVKIVTALNFAQVVFDETKDVLVEFYAPWCGHCKAFEPKYMELASKLKKEEPNLLFVKIDATANDVPKNYDVKGFPTIYFAPAGKKEEPVKYDGNRDLNDLISFMKKHSAISFRGKTEL</sequence>
<dbReference type="CDD" id="cd02961">
    <property type="entry name" value="PDI_a_family"/>
    <property type="match status" value="1"/>
</dbReference>
<evidence type="ECO:0000256" key="10">
    <source>
        <dbReference type="ARBA" id="ARBA00023284"/>
    </source>
</evidence>
<dbReference type="GO" id="GO:0003810">
    <property type="term" value="F:protein-glutamine gamma-glutamyltransferase activity"/>
    <property type="evidence" value="ECO:0007669"/>
    <property type="project" value="UniProtKB-ARBA"/>
</dbReference>
<feature type="chain" id="PRO_5037379196" description="Protein disulfide-isomerase" evidence="14">
    <location>
        <begin position="16"/>
        <end position="603"/>
    </location>
</feature>
<reference evidence="17" key="1">
    <citation type="submission" date="2022-11" db="UniProtKB">
        <authorList>
            <consortium name="WormBaseParasite"/>
        </authorList>
    </citation>
    <scope>IDENTIFICATION</scope>
</reference>
<evidence type="ECO:0000259" key="15">
    <source>
        <dbReference type="PROSITE" id="PS51352"/>
    </source>
</evidence>
<dbReference type="InterPro" id="IPR013766">
    <property type="entry name" value="Thioredoxin_domain"/>
</dbReference>
<dbReference type="PRINTS" id="PR00421">
    <property type="entry name" value="THIOREDOXIN"/>
</dbReference>
<dbReference type="PANTHER" id="PTHR18929:SF210">
    <property type="entry name" value="PROTEIN DISULFIDE-ISOMERASE A4"/>
    <property type="match status" value="1"/>
</dbReference>
<dbReference type="SUPFAM" id="SSF52833">
    <property type="entry name" value="Thioredoxin-like"/>
    <property type="match status" value="5"/>
</dbReference>
<dbReference type="GO" id="GO:0006457">
    <property type="term" value="P:protein folding"/>
    <property type="evidence" value="ECO:0007669"/>
    <property type="project" value="TreeGrafter"/>
</dbReference>
<feature type="disulfide bond" description="Redox-active" evidence="11">
    <location>
        <begin position="514"/>
        <end position="517"/>
    </location>
</feature>
<dbReference type="InterPro" id="IPR036249">
    <property type="entry name" value="Thioredoxin-like_sf"/>
</dbReference>
<feature type="domain" description="Thioredoxin" evidence="15">
    <location>
        <begin position="464"/>
        <end position="594"/>
    </location>
</feature>
<dbReference type="WBParaSite" id="sdigi.contig13.g1353.t1">
    <property type="protein sequence ID" value="sdigi.contig13.g1353.t1"/>
    <property type="gene ID" value="sdigi.contig13.g1353"/>
</dbReference>
<keyword evidence="5 14" id="KW-0732">Signal</keyword>
<dbReference type="GO" id="GO:0003756">
    <property type="term" value="F:protein disulfide isomerase activity"/>
    <property type="evidence" value="ECO:0007669"/>
    <property type="project" value="UniProtKB-EC"/>
</dbReference>
<dbReference type="InterPro" id="IPR005788">
    <property type="entry name" value="PDI_thioredoxin-like_dom"/>
</dbReference>
<dbReference type="FunFam" id="3.40.30.10:FF:000076">
    <property type="entry name" value="Protein disulfide-isomerase A4"/>
    <property type="match status" value="1"/>
</dbReference>
<dbReference type="GO" id="GO:0009986">
    <property type="term" value="C:cell surface"/>
    <property type="evidence" value="ECO:0007669"/>
    <property type="project" value="TreeGrafter"/>
</dbReference>
<keyword evidence="16" id="KW-1185">Reference proteome</keyword>
<dbReference type="AlphaFoldDB" id="A0A915PKR5"/>
<dbReference type="GO" id="GO:0005788">
    <property type="term" value="C:endoplasmic reticulum lumen"/>
    <property type="evidence" value="ECO:0007669"/>
    <property type="project" value="UniProtKB-SubCell"/>
</dbReference>
<dbReference type="InterPro" id="IPR005792">
    <property type="entry name" value="Prot_disulphide_isomerase"/>
</dbReference>
<evidence type="ECO:0000256" key="12">
    <source>
        <dbReference type="RuleBase" id="RU004208"/>
    </source>
</evidence>
<feature type="domain" description="Thioredoxin" evidence="15">
    <location>
        <begin position="9"/>
        <end position="124"/>
    </location>
</feature>
<evidence type="ECO:0000256" key="1">
    <source>
        <dbReference type="ARBA" id="ARBA00001182"/>
    </source>
</evidence>
<dbReference type="PANTHER" id="PTHR18929">
    <property type="entry name" value="PROTEIN DISULFIDE ISOMERASE"/>
    <property type="match status" value="1"/>
</dbReference>
<evidence type="ECO:0000256" key="11">
    <source>
        <dbReference type="PIRSR" id="PIRSR605792-51"/>
    </source>
</evidence>
<dbReference type="NCBIfam" id="TIGR01130">
    <property type="entry name" value="ER_PDI_fam"/>
    <property type="match status" value="1"/>
</dbReference>
<accession>A0A915PKR5</accession>
<evidence type="ECO:0000313" key="16">
    <source>
        <dbReference type="Proteomes" id="UP000887581"/>
    </source>
</evidence>
<evidence type="ECO:0000256" key="9">
    <source>
        <dbReference type="ARBA" id="ARBA00023235"/>
    </source>
</evidence>
<protein>
    <recommendedName>
        <fullName evidence="4 13">Protein disulfide-isomerase</fullName>
        <ecNumber evidence="4 13">5.3.4.1</ecNumber>
    </recommendedName>
</protein>
<evidence type="ECO:0000256" key="13">
    <source>
        <dbReference type="RuleBase" id="RU361130"/>
    </source>
</evidence>
<keyword evidence="8 11" id="KW-1015">Disulfide bond</keyword>
<evidence type="ECO:0000313" key="17">
    <source>
        <dbReference type="WBParaSite" id="sdigi.contig13.g1353.t1"/>
    </source>
</evidence>